<dbReference type="InterPro" id="IPR022138">
    <property type="entry name" value="DUF3670"/>
</dbReference>
<dbReference type="Pfam" id="PF00271">
    <property type="entry name" value="Helicase_C"/>
    <property type="match status" value="1"/>
</dbReference>
<evidence type="ECO:0000259" key="3">
    <source>
        <dbReference type="PROSITE" id="PS51194"/>
    </source>
</evidence>
<keyword evidence="4" id="KW-0547">Nucleotide-binding</keyword>
<dbReference type="SMART" id="SM00487">
    <property type="entry name" value="DEXDc"/>
    <property type="match status" value="1"/>
</dbReference>
<feature type="domain" description="Helicase ATP-binding" evidence="2">
    <location>
        <begin position="581"/>
        <end position="743"/>
    </location>
</feature>
<dbReference type="GO" id="GO:0015616">
    <property type="term" value="F:DNA translocase activity"/>
    <property type="evidence" value="ECO:0007669"/>
    <property type="project" value="TreeGrafter"/>
</dbReference>
<evidence type="ECO:0000313" key="5">
    <source>
        <dbReference type="Proteomes" id="UP000317940"/>
    </source>
</evidence>
<dbReference type="PANTHER" id="PTHR45629">
    <property type="entry name" value="SNF2/RAD54 FAMILY MEMBER"/>
    <property type="match status" value="1"/>
</dbReference>
<dbReference type="Gene3D" id="3.40.50.300">
    <property type="entry name" value="P-loop containing nucleotide triphosphate hydrolases"/>
    <property type="match status" value="1"/>
</dbReference>
<dbReference type="InterPro" id="IPR001650">
    <property type="entry name" value="Helicase_C-like"/>
</dbReference>
<dbReference type="SUPFAM" id="SSF52540">
    <property type="entry name" value="P-loop containing nucleoside triphosphate hydrolases"/>
    <property type="match status" value="2"/>
</dbReference>
<dbReference type="CDD" id="cd18012">
    <property type="entry name" value="DEXQc_arch_SWI2_SNF2"/>
    <property type="match status" value="1"/>
</dbReference>
<name>A0A561UIK5_9ACTN</name>
<sequence length="1043" mass="111880">MFAVHARWRPEDGSLALWAEDGRAVGQPSNGGPGHPFACSAELLGRLLGGIGPGLEWLAGRAAERWTTLALPSAGAVPVPSPELPGLGLGRGAAGALREWRVPTLRFEAAEAAQLLGELADPRWALASSEMPEVGRVDVAYGASLRWLTAVHDLAFRLAGRGRVLPALDRTADGARARWQPALAPVDRHEVRALADNCPPAVRGPHEPTALLTAALAALTDCEVRAALAERPPRLPGALRDAPSDRPDAQLTDRWFAALLAPDGRLPLAGLPEPAAALDRLADRLAAWHGSAAPGTAVRLCFRLVEPLGTDPLDPDAQVPDEAWRIDFLVEAVAEPSLRVPAADLWFTGGPASAAFERVVADPRAEYLAELHRAARCRPELAPALAGARPGGLRLDRDGALAFLREAAPALLRAGFGVLLPTWWQRRPRLDLALGIRPATPSAVAREERLDHDALVAFRWRLALDGDPLTAEELADLAAAKRGLVRIRGQWIEADPARIAAALAFLDREGGGEQPVTRLLRTVLDPGALVAGLPVGAVRATEVLGALLDPAACPDEPAVRLPAGFGTTLRPYQERGVAWLHALGRLGLGAVLADDMGLGKTVQTLALLAQEHAEGRPGPVLLVCPMSLLANWRREAARFAPMLRVHVQHGPGRPAGEALADAVAGADLVLTSYGVLTRDAPQLRRIGWRRIVADEAQTVKNGSTGQARALRSLRAGHRIALTGTPVENRLSELHAVLDFANPGLLGSAAAFRERYAVPVEQHRSAERLAELRRRTAPFVLRRRKGDPGVLAELPAKQESTVRCLLTTEQAGLYQAVVADLLHRLRSGLKGVERKGAVLGAIGRLKQVCNHPAQLLHDGSAVAGRSGKVARLEELLENTLAAGERTLVFTQYAEFGALLRPHLAERLDTEVLYLHGRLGARRRTELVDRFQQADGPGVFLLSLKAGGTGLNLTAASQVVHLDRWWNPATEDQATDRAHRIGQHRTVQVRRFVCAGTVEERIAELMDAKRELAEAVVAGGERRLTELSLDELHELLTLSQEALTA</sequence>
<evidence type="ECO:0000256" key="1">
    <source>
        <dbReference type="ARBA" id="ARBA00022801"/>
    </source>
</evidence>
<dbReference type="FunFam" id="3.40.50.300:FF:000533">
    <property type="entry name" value="Helicase, Snf2 family"/>
    <property type="match status" value="1"/>
</dbReference>
<dbReference type="CDD" id="cd18793">
    <property type="entry name" value="SF2_C_SNF"/>
    <property type="match status" value="1"/>
</dbReference>
<dbReference type="PROSITE" id="PS51194">
    <property type="entry name" value="HELICASE_CTER"/>
    <property type="match status" value="1"/>
</dbReference>
<gene>
    <name evidence="4" type="ORF">FHX73_113049</name>
</gene>
<keyword evidence="5" id="KW-1185">Reference proteome</keyword>
<dbReference type="PANTHER" id="PTHR45629:SF7">
    <property type="entry name" value="DNA EXCISION REPAIR PROTEIN ERCC-6-RELATED"/>
    <property type="match status" value="1"/>
</dbReference>
<organism evidence="4 5">
    <name type="scientific">Kitasatospora viridis</name>
    <dbReference type="NCBI Taxonomy" id="281105"/>
    <lineage>
        <taxon>Bacteria</taxon>
        <taxon>Bacillati</taxon>
        <taxon>Actinomycetota</taxon>
        <taxon>Actinomycetes</taxon>
        <taxon>Kitasatosporales</taxon>
        <taxon>Streptomycetaceae</taxon>
        <taxon>Kitasatospora</taxon>
    </lineage>
</organism>
<comment type="caution">
    <text evidence="4">The sequence shown here is derived from an EMBL/GenBank/DDBJ whole genome shotgun (WGS) entry which is preliminary data.</text>
</comment>
<evidence type="ECO:0000313" key="4">
    <source>
        <dbReference type="EMBL" id="TWF99208.1"/>
    </source>
</evidence>
<dbReference type="InterPro" id="IPR014001">
    <property type="entry name" value="Helicase_ATP-bd"/>
</dbReference>
<accession>A0A561UIK5</accession>
<dbReference type="EMBL" id="VIWT01000001">
    <property type="protein sequence ID" value="TWF99208.1"/>
    <property type="molecule type" value="Genomic_DNA"/>
</dbReference>
<dbReference type="RefSeq" id="WP_145905513.1">
    <property type="nucleotide sequence ID" value="NZ_BAAAMZ010000015.1"/>
</dbReference>
<dbReference type="InterPro" id="IPR049730">
    <property type="entry name" value="SNF2/RAD54-like_C"/>
</dbReference>
<dbReference type="SMART" id="SM00490">
    <property type="entry name" value="HELICc"/>
    <property type="match status" value="1"/>
</dbReference>
<dbReference type="OrthoDB" id="9760715at2"/>
<proteinExistence type="predicted"/>
<dbReference type="Proteomes" id="UP000317940">
    <property type="component" value="Unassembled WGS sequence"/>
</dbReference>
<keyword evidence="4" id="KW-0067">ATP-binding</keyword>
<dbReference type="InterPro" id="IPR000330">
    <property type="entry name" value="SNF2_N"/>
</dbReference>
<dbReference type="Pfam" id="PF00176">
    <property type="entry name" value="SNF2-rel_dom"/>
    <property type="match status" value="1"/>
</dbReference>
<reference evidence="4 5" key="1">
    <citation type="submission" date="2019-06" db="EMBL/GenBank/DDBJ databases">
        <title>Sequencing the genomes of 1000 actinobacteria strains.</title>
        <authorList>
            <person name="Klenk H.-P."/>
        </authorList>
    </citation>
    <scope>NUCLEOTIDE SEQUENCE [LARGE SCALE GENOMIC DNA]</scope>
    <source>
        <strain evidence="4 5">DSM 44826</strain>
    </source>
</reference>
<dbReference type="InterPro" id="IPR038718">
    <property type="entry name" value="SNF2-like_sf"/>
</dbReference>
<dbReference type="InterPro" id="IPR027417">
    <property type="entry name" value="P-loop_NTPase"/>
</dbReference>
<keyword evidence="4" id="KW-0347">Helicase</keyword>
<dbReference type="GO" id="GO:0004386">
    <property type="term" value="F:helicase activity"/>
    <property type="evidence" value="ECO:0007669"/>
    <property type="project" value="UniProtKB-KW"/>
</dbReference>
<dbReference type="AlphaFoldDB" id="A0A561UIK5"/>
<dbReference type="InterPro" id="IPR050496">
    <property type="entry name" value="SNF2_RAD54_helicase_repair"/>
</dbReference>
<feature type="domain" description="Helicase C-terminal" evidence="3">
    <location>
        <begin position="870"/>
        <end position="1026"/>
    </location>
</feature>
<keyword evidence="1" id="KW-0378">Hydrolase</keyword>
<dbReference type="PROSITE" id="PS51192">
    <property type="entry name" value="HELICASE_ATP_BIND_1"/>
    <property type="match status" value="1"/>
</dbReference>
<dbReference type="GO" id="GO:0016787">
    <property type="term" value="F:hydrolase activity"/>
    <property type="evidence" value="ECO:0007669"/>
    <property type="project" value="UniProtKB-KW"/>
</dbReference>
<dbReference type="Pfam" id="PF12419">
    <property type="entry name" value="DUF3670"/>
    <property type="match status" value="1"/>
</dbReference>
<dbReference type="Gene3D" id="3.40.50.10810">
    <property type="entry name" value="Tandem AAA-ATPase domain"/>
    <property type="match status" value="1"/>
</dbReference>
<evidence type="ECO:0000259" key="2">
    <source>
        <dbReference type="PROSITE" id="PS51192"/>
    </source>
</evidence>
<dbReference type="GO" id="GO:0005524">
    <property type="term" value="F:ATP binding"/>
    <property type="evidence" value="ECO:0007669"/>
    <property type="project" value="InterPro"/>
</dbReference>
<protein>
    <submittedName>
        <fullName evidence="4">SNF2 family DNA or RNA helicase</fullName>
    </submittedName>
</protein>